<dbReference type="Gene3D" id="3.40.50.20">
    <property type="match status" value="1"/>
</dbReference>
<protein>
    <submittedName>
        <fullName evidence="4">Sugar O-acyltransferase, sialic acid O-acetyltransferase NeuD family</fullName>
    </submittedName>
</protein>
<dbReference type="RefSeq" id="WP_091281790.1">
    <property type="nucleotide sequence ID" value="NZ_FAOZ01000020.1"/>
</dbReference>
<dbReference type="InterPro" id="IPR011004">
    <property type="entry name" value="Trimer_LpxA-like_sf"/>
</dbReference>
<feature type="domain" description="PglD N-terminal" evidence="3">
    <location>
        <begin position="8"/>
        <end position="83"/>
    </location>
</feature>
<feature type="active site" description="Proton acceptor" evidence="1">
    <location>
        <position position="142"/>
    </location>
</feature>
<proteinExistence type="predicted"/>
<name>A0A0S4QT94_9ACTN</name>
<keyword evidence="4" id="KW-0012">Acyltransferase</keyword>
<dbReference type="SUPFAM" id="SSF51161">
    <property type="entry name" value="Trimeric LpxA-like enzymes"/>
    <property type="match status" value="1"/>
</dbReference>
<dbReference type="Pfam" id="PF17836">
    <property type="entry name" value="PglD_N"/>
    <property type="match status" value="1"/>
</dbReference>
<feature type="site" description="Increases basicity of active site His" evidence="1">
    <location>
        <position position="143"/>
    </location>
</feature>
<keyword evidence="4" id="KW-0808">Transferase</keyword>
<dbReference type="Gene3D" id="2.160.10.10">
    <property type="entry name" value="Hexapeptide repeat proteins"/>
    <property type="match status" value="1"/>
</dbReference>
<feature type="binding site" evidence="2">
    <location>
        <position position="72"/>
    </location>
    <ligand>
        <name>substrate</name>
    </ligand>
</feature>
<dbReference type="EMBL" id="FAOZ01000020">
    <property type="protein sequence ID" value="CUU58532.1"/>
    <property type="molecule type" value="Genomic_DNA"/>
</dbReference>
<evidence type="ECO:0000256" key="1">
    <source>
        <dbReference type="PIRSR" id="PIRSR620019-1"/>
    </source>
</evidence>
<dbReference type="InterPro" id="IPR041561">
    <property type="entry name" value="PglD_N"/>
</dbReference>
<keyword evidence="5" id="KW-1185">Reference proteome</keyword>
<reference evidence="5" key="1">
    <citation type="submission" date="2015-11" db="EMBL/GenBank/DDBJ databases">
        <authorList>
            <person name="Varghese N."/>
        </authorList>
    </citation>
    <scope>NUCLEOTIDE SEQUENCE [LARGE SCALE GENOMIC DNA]</scope>
    <source>
        <strain evidence="5">DSM 45899</strain>
    </source>
</reference>
<evidence type="ECO:0000313" key="4">
    <source>
        <dbReference type="EMBL" id="CUU58532.1"/>
    </source>
</evidence>
<dbReference type="NCBIfam" id="TIGR03570">
    <property type="entry name" value="NeuD_NnaD"/>
    <property type="match status" value="1"/>
</dbReference>
<dbReference type="AlphaFoldDB" id="A0A0S4QT94"/>
<dbReference type="InterPro" id="IPR020019">
    <property type="entry name" value="AcTrfase_PglD-like"/>
</dbReference>
<sequence>MTSGRESVILVAASGLARETAEAVHAAGGYELAGFVDDNPQRWGTEVDGLPVLGGLEAISARSSARIVLCPGPGWARRRLAHRLAAAGVPEERYATIIHPTAAVARSSEISPGCVLLAGVVLTASVRLGRHVVIMPNTVLTHDDVVDDYATLCASVSLAGSARVGSGAYVGAGALVREGVAIGAWSTLGMGAVALRDVPDGEVWVGNPARFLRRAALPGDQPSATSPS</sequence>
<dbReference type="PANTHER" id="PTHR43300">
    <property type="entry name" value="ACETYLTRANSFERASE"/>
    <property type="match status" value="1"/>
</dbReference>
<gene>
    <name evidence="4" type="ORF">Ga0074812_12030</name>
</gene>
<evidence type="ECO:0000259" key="3">
    <source>
        <dbReference type="Pfam" id="PF17836"/>
    </source>
</evidence>
<dbReference type="CDD" id="cd03360">
    <property type="entry name" value="LbH_AT_putative"/>
    <property type="match status" value="1"/>
</dbReference>
<organism evidence="4 5">
    <name type="scientific">Parafrankia irregularis</name>
    <dbReference type="NCBI Taxonomy" id="795642"/>
    <lineage>
        <taxon>Bacteria</taxon>
        <taxon>Bacillati</taxon>
        <taxon>Actinomycetota</taxon>
        <taxon>Actinomycetes</taxon>
        <taxon>Frankiales</taxon>
        <taxon>Frankiaceae</taxon>
        <taxon>Parafrankia</taxon>
    </lineage>
</organism>
<dbReference type="PANTHER" id="PTHR43300:SF7">
    <property type="entry name" value="UDP-N-ACETYLBACILLOSAMINE N-ACETYLTRANSFERASE"/>
    <property type="match status" value="1"/>
</dbReference>
<accession>A0A0S4QT94</accession>
<dbReference type="InterPro" id="IPR050179">
    <property type="entry name" value="Trans_hexapeptide_repeat"/>
</dbReference>
<evidence type="ECO:0000256" key="2">
    <source>
        <dbReference type="PIRSR" id="PIRSR620019-2"/>
    </source>
</evidence>
<dbReference type="GO" id="GO:0016746">
    <property type="term" value="F:acyltransferase activity"/>
    <property type="evidence" value="ECO:0007669"/>
    <property type="project" value="UniProtKB-KW"/>
</dbReference>
<evidence type="ECO:0000313" key="5">
    <source>
        <dbReference type="Proteomes" id="UP000198802"/>
    </source>
</evidence>
<dbReference type="Proteomes" id="UP000198802">
    <property type="component" value="Unassembled WGS sequence"/>
</dbReference>